<feature type="compositionally biased region" description="Polar residues" evidence="1">
    <location>
        <begin position="56"/>
        <end position="66"/>
    </location>
</feature>
<protein>
    <recommendedName>
        <fullName evidence="2">Mei2-like C-terminal RNA recognition motif domain-containing protein</fullName>
    </recommendedName>
</protein>
<evidence type="ECO:0000256" key="1">
    <source>
        <dbReference type="SAM" id="MobiDB-lite"/>
    </source>
</evidence>
<gene>
    <name evidence="3" type="ORF">FOL47_007919</name>
</gene>
<sequence length="434" mass="46243">PYSTAANAWRGGSTTFDDIDNDDVDLKNLMDALSPEDQAYIRMLLRSTRAAQVDTTSNGGFMQGQQACPPISRPLDDGDLSPQSTSASSCNDLTAVAGNNTEVPIEMPASILDLYNFFPTINSTSQPPTHPHKAADANGMSLTARRRKARRQNRVASCSRTPAIGELDDPKSPKSPAALSDSGITAESNKVVVINNHVASSVGGPTTMMIRNVPKRYTQRMLIQELASRGFEGTFDFFYLPTDISSGRNLGYAFVNFINPTLATAFKSVFHKLHLPGSTPPMSASAAEAAAGVNNSLSISVAVVQGLQRNLDNLVRNASVHRIKNPEYLPLVIDPVQGCLVPYAVPPHSHKTSANNQHQAGAVVGRHGVTASKGSETRRQSGEKQHQGGKHRKSASGAQMVAPSVESSIPSSCSSSAFGSSGPMMPNVLPWSMF</sequence>
<dbReference type="InterPro" id="IPR035979">
    <property type="entry name" value="RBD_domain_sf"/>
</dbReference>
<dbReference type="InterPro" id="IPR007201">
    <property type="entry name" value="Mei2-like_Rrm_C"/>
</dbReference>
<dbReference type="GO" id="GO:0003676">
    <property type="term" value="F:nucleic acid binding"/>
    <property type="evidence" value="ECO:0007669"/>
    <property type="project" value="InterPro"/>
</dbReference>
<dbReference type="Proteomes" id="UP000591131">
    <property type="component" value="Unassembled WGS sequence"/>
</dbReference>
<comment type="caution">
    <text evidence="3">The sequence shown here is derived from an EMBL/GenBank/DDBJ whole genome shotgun (WGS) entry which is preliminary data.</text>
</comment>
<feature type="domain" description="Mei2-like C-terminal RNA recognition motif" evidence="2">
    <location>
        <begin position="206"/>
        <end position="270"/>
    </location>
</feature>
<feature type="compositionally biased region" description="Low complexity" evidence="1">
    <location>
        <begin position="404"/>
        <end position="420"/>
    </location>
</feature>
<keyword evidence="4" id="KW-1185">Reference proteome</keyword>
<reference evidence="3 4" key="1">
    <citation type="submission" date="2020-04" db="EMBL/GenBank/DDBJ databases">
        <title>Perkinsus chesapeaki whole genome sequence.</title>
        <authorList>
            <person name="Bogema D.R."/>
        </authorList>
    </citation>
    <scope>NUCLEOTIDE SEQUENCE [LARGE SCALE GENOMIC DNA]</scope>
    <source>
        <strain evidence="3">ATCC PRA-425</strain>
    </source>
</reference>
<dbReference type="AlphaFoldDB" id="A0A7J6LGY0"/>
<dbReference type="OrthoDB" id="417481at2759"/>
<dbReference type="InterPro" id="IPR012677">
    <property type="entry name" value="Nucleotide-bd_a/b_plait_sf"/>
</dbReference>
<proteinExistence type="predicted"/>
<feature type="compositionally biased region" description="Basic and acidic residues" evidence="1">
    <location>
        <begin position="375"/>
        <end position="386"/>
    </location>
</feature>
<feature type="non-terminal residue" evidence="3">
    <location>
        <position position="434"/>
    </location>
</feature>
<organism evidence="3 4">
    <name type="scientific">Perkinsus chesapeaki</name>
    <name type="common">Clam parasite</name>
    <name type="synonym">Perkinsus andrewsi</name>
    <dbReference type="NCBI Taxonomy" id="330153"/>
    <lineage>
        <taxon>Eukaryota</taxon>
        <taxon>Sar</taxon>
        <taxon>Alveolata</taxon>
        <taxon>Perkinsozoa</taxon>
        <taxon>Perkinsea</taxon>
        <taxon>Perkinsida</taxon>
        <taxon>Perkinsidae</taxon>
        <taxon>Perkinsus</taxon>
    </lineage>
</organism>
<feature type="region of interest" description="Disordered" evidence="1">
    <location>
        <begin position="369"/>
        <end position="420"/>
    </location>
</feature>
<evidence type="ECO:0000313" key="3">
    <source>
        <dbReference type="EMBL" id="KAF4658558.1"/>
    </source>
</evidence>
<dbReference type="Gene3D" id="3.30.70.330">
    <property type="match status" value="1"/>
</dbReference>
<evidence type="ECO:0000313" key="4">
    <source>
        <dbReference type="Proteomes" id="UP000591131"/>
    </source>
</evidence>
<name>A0A7J6LGY0_PERCH</name>
<dbReference type="EMBL" id="JAAPAO010000489">
    <property type="protein sequence ID" value="KAF4658558.1"/>
    <property type="molecule type" value="Genomic_DNA"/>
</dbReference>
<evidence type="ECO:0000259" key="2">
    <source>
        <dbReference type="Pfam" id="PF04059"/>
    </source>
</evidence>
<feature type="region of interest" description="Disordered" evidence="1">
    <location>
        <begin position="146"/>
        <end position="182"/>
    </location>
</feature>
<dbReference type="Pfam" id="PF04059">
    <property type="entry name" value="RRM_2"/>
    <property type="match status" value="1"/>
</dbReference>
<accession>A0A7J6LGY0</accession>
<feature type="region of interest" description="Disordered" evidence="1">
    <location>
        <begin position="56"/>
        <end position="89"/>
    </location>
</feature>
<dbReference type="SUPFAM" id="SSF54928">
    <property type="entry name" value="RNA-binding domain, RBD"/>
    <property type="match status" value="1"/>
</dbReference>